<reference evidence="1 2" key="1">
    <citation type="journal article" date="2016" name="Sci. Rep.">
        <title>The genome sequence of the outbreeding globe artichoke constructed de novo incorporating a phase-aware low-pass sequencing strategy of F1 progeny.</title>
        <authorList>
            <person name="Scaglione D."/>
            <person name="Reyes-Chin-Wo S."/>
            <person name="Acquadro A."/>
            <person name="Froenicke L."/>
            <person name="Portis E."/>
            <person name="Beitel C."/>
            <person name="Tirone M."/>
            <person name="Mauro R."/>
            <person name="Lo Monaco A."/>
            <person name="Mauromicale G."/>
            <person name="Faccioli P."/>
            <person name="Cattivelli L."/>
            <person name="Rieseberg L."/>
            <person name="Michelmore R."/>
            <person name="Lanteri S."/>
        </authorList>
    </citation>
    <scope>NUCLEOTIDE SEQUENCE [LARGE SCALE GENOMIC DNA]</scope>
    <source>
        <strain evidence="1">2C</strain>
    </source>
</reference>
<accession>A0A118JVV6</accession>
<name>A0A118JVV6_CYNCS</name>
<protein>
    <submittedName>
        <fullName evidence="1">Uncharacterized protein</fullName>
    </submittedName>
</protein>
<dbReference type="Proteomes" id="UP000243975">
    <property type="component" value="Unassembled WGS sequence"/>
</dbReference>
<sequence length="64" mass="7036">MTSSTCSLPRILKAKTIGDRAMIIMACHDLESPLQMFDTPILEDIMSIFITSAVLKLVQGLVLL</sequence>
<organism evidence="1 2">
    <name type="scientific">Cynara cardunculus var. scolymus</name>
    <name type="common">Globe artichoke</name>
    <name type="synonym">Cynara scolymus</name>
    <dbReference type="NCBI Taxonomy" id="59895"/>
    <lineage>
        <taxon>Eukaryota</taxon>
        <taxon>Viridiplantae</taxon>
        <taxon>Streptophyta</taxon>
        <taxon>Embryophyta</taxon>
        <taxon>Tracheophyta</taxon>
        <taxon>Spermatophyta</taxon>
        <taxon>Magnoliopsida</taxon>
        <taxon>eudicotyledons</taxon>
        <taxon>Gunneridae</taxon>
        <taxon>Pentapetalae</taxon>
        <taxon>asterids</taxon>
        <taxon>campanulids</taxon>
        <taxon>Asterales</taxon>
        <taxon>Asteraceae</taxon>
        <taxon>Carduoideae</taxon>
        <taxon>Cardueae</taxon>
        <taxon>Carduinae</taxon>
        <taxon>Cynara</taxon>
    </lineage>
</organism>
<dbReference type="EMBL" id="LEKV01004794">
    <property type="protein sequence ID" value="KVH93115.1"/>
    <property type="molecule type" value="Genomic_DNA"/>
</dbReference>
<proteinExistence type="predicted"/>
<evidence type="ECO:0000313" key="2">
    <source>
        <dbReference type="Proteomes" id="UP000243975"/>
    </source>
</evidence>
<dbReference type="STRING" id="59895.A0A118JVV6"/>
<dbReference type="Gramene" id="KVH93115">
    <property type="protein sequence ID" value="KVH93115"/>
    <property type="gene ID" value="Ccrd_004825"/>
</dbReference>
<keyword evidence="2" id="KW-1185">Reference proteome</keyword>
<evidence type="ECO:0000313" key="1">
    <source>
        <dbReference type="EMBL" id="KVH93115.1"/>
    </source>
</evidence>
<comment type="caution">
    <text evidence="1">The sequence shown here is derived from an EMBL/GenBank/DDBJ whole genome shotgun (WGS) entry which is preliminary data.</text>
</comment>
<gene>
    <name evidence="1" type="ORF">Ccrd_004825</name>
</gene>
<dbReference type="AlphaFoldDB" id="A0A118JVV6"/>